<dbReference type="EMBL" id="QGGU01000008">
    <property type="protein sequence ID" value="PWK49231.1"/>
    <property type="molecule type" value="Genomic_DNA"/>
</dbReference>
<protein>
    <submittedName>
        <fullName evidence="1">Uncharacterized protein DUF4404</fullName>
    </submittedName>
</protein>
<proteinExistence type="predicted"/>
<dbReference type="RefSeq" id="WP_109764029.1">
    <property type="nucleotide sequence ID" value="NZ_QGGU01000008.1"/>
</dbReference>
<dbReference type="InterPro" id="IPR025516">
    <property type="entry name" value="DUF4404"/>
</dbReference>
<reference evidence="1 2" key="1">
    <citation type="submission" date="2018-05" db="EMBL/GenBank/DDBJ databases">
        <title>Genomic Encyclopedia of Type Strains, Phase IV (KMG-IV): sequencing the most valuable type-strain genomes for metagenomic binning, comparative biology and taxonomic classification.</title>
        <authorList>
            <person name="Goeker M."/>
        </authorList>
    </citation>
    <scope>NUCLEOTIDE SEQUENCE [LARGE SCALE GENOMIC DNA]</scope>
    <source>
        <strain evidence="1 2">DSM 25350</strain>
    </source>
</reference>
<name>A0A316FJW8_9GAMM</name>
<organism evidence="1 2">
    <name type="scientific">Pleionea mediterranea</name>
    <dbReference type="NCBI Taxonomy" id="523701"/>
    <lineage>
        <taxon>Bacteria</taxon>
        <taxon>Pseudomonadati</taxon>
        <taxon>Pseudomonadota</taxon>
        <taxon>Gammaproteobacteria</taxon>
        <taxon>Oceanospirillales</taxon>
        <taxon>Pleioneaceae</taxon>
        <taxon>Pleionea</taxon>
    </lineage>
</organism>
<dbReference type="OrthoDB" id="4335607at2"/>
<evidence type="ECO:0000313" key="1">
    <source>
        <dbReference type="EMBL" id="PWK49231.1"/>
    </source>
</evidence>
<sequence>MPTNDIVFLLQDLEQKLSDLETNDPAVAKDVRLARHQIRSLLSNPDSVPEPDEFLIDQLAGVAEHFETDHPVLSEWVSKLSDLFSRIGI</sequence>
<dbReference type="AlphaFoldDB" id="A0A316FJW8"/>
<accession>A0A316FJW8</accession>
<evidence type="ECO:0000313" key="2">
    <source>
        <dbReference type="Proteomes" id="UP000245790"/>
    </source>
</evidence>
<gene>
    <name evidence="1" type="ORF">C8D97_108141</name>
</gene>
<keyword evidence="2" id="KW-1185">Reference proteome</keyword>
<comment type="caution">
    <text evidence="1">The sequence shown here is derived from an EMBL/GenBank/DDBJ whole genome shotgun (WGS) entry which is preliminary data.</text>
</comment>
<dbReference type="Proteomes" id="UP000245790">
    <property type="component" value="Unassembled WGS sequence"/>
</dbReference>
<dbReference type="Pfam" id="PF14357">
    <property type="entry name" value="DUF4404"/>
    <property type="match status" value="1"/>
</dbReference>